<dbReference type="GeneID" id="111116429"/>
<feature type="compositionally biased region" description="Basic and acidic residues" evidence="3">
    <location>
        <begin position="46"/>
        <end position="59"/>
    </location>
</feature>
<keyword evidence="1" id="KW-0347">Helicase</keyword>
<keyword evidence="1" id="KW-0227">DNA damage</keyword>
<dbReference type="GO" id="GO:0043139">
    <property type="term" value="F:5'-3' DNA helicase activity"/>
    <property type="evidence" value="ECO:0007669"/>
    <property type="project" value="UniProtKB-EC"/>
</dbReference>
<keyword evidence="7" id="KW-1185">Reference proteome</keyword>
<dbReference type="GO" id="GO:0000723">
    <property type="term" value="P:telomere maintenance"/>
    <property type="evidence" value="ECO:0007669"/>
    <property type="project" value="InterPro"/>
</dbReference>
<feature type="compositionally biased region" description="Basic and acidic residues" evidence="3">
    <location>
        <begin position="79"/>
        <end position="97"/>
    </location>
</feature>
<feature type="compositionally biased region" description="Low complexity" evidence="3">
    <location>
        <begin position="635"/>
        <end position="665"/>
    </location>
</feature>
<evidence type="ECO:0000259" key="4">
    <source>
        <dbReference type="Pfam" id="PF05970"/>
    </source>
</evidence>
<dbReference type="Pfam" id="PF20209">
    <property type="entry name" value="DUF6570"/>
    <property type="match status" value="1"/>
</dbReference>
<feature type="region of interest" description="Disordered" evidence="3">
    <location>
        <begin position="625"/>
        <end position="687"/>
    </location>
</feature>
<feature type="compositionally biased region" description="Basic and acidic residues" evidence="3">
    <location>
        <begin position="29"/>
        <end position="40"/>
    </location>
</feature>
<feature type="domain" description="Helitron helicase-like" evidence="5">
    <location>
        <begin position="788"/>
        <end position="953"/>
    </location>
</feature>
<dbReference type="Proteomes" id="UP000694844">
    <property type="component" value="Chromosome 10"/>
</dbReference>
<dbReference type="EC" id="5.6.2.3" evidence="1"/>
<dbReference type="InterPro" id="IPR010285">
    <property type="entry name" value="DNA_helicase_pif1-like_DEAD"/>
</dbReference>
<reference evidence="8" key="1">
    <citation type="submission" date="2025-08" db="UniProtKB">
        <authorList>
            <consortium name="RefSeq"/>
        </authorList>
    </citation>
    <scope>IDENTIFICATION</scope>
    <source>
        <tissue evidence="8">Whole sample</tissue>
    </source>
</reference>
<dbReference type="RefSeq" id="XP_022311130.1">
    <property type="nucleotide sequence ID" value="XM_022455422.1"/>
</dbReference>
<feature type="compositionally biased region" description="Polar residues" evidence="3">
    <location>
        <begin position="60"/>
        <end position="73"/>
    </location>
</feature>
<evidence type="ECO:0000259" key="6">
    <source>
        <dbReference type="Pfam" id="PF20209"/>
    </source>
</evidence>
<dbReference type="GO" id="GO:0016787">
    <property type="term" value="F:hydrolase activity"/>
    <property type="evidence" value="ECO:0007669"/>
    <property type="project" value="UniProtKB-KW"/>
</dbReference>
<keyword evidence="1" id="KW-0067">ATP-binding</keyword>
<evidence type="ECO:0000256" key="2">
    <source>
        <dbReference type="SAM" id="Coils"/>
    </source>
</evidence>
<dbReference type="PANTHER" id="PTHR47642:SF5">
    <property type="entry name" value="ATP-DEPENDENT DNA HELICASE"/>
    <property type="match status" value="1"/>
</dbReference>
<dbReference type="Pfam" id="PF14214">
    <property type="entry name" value="Helitron_like_N"/>
    <property type="match status" value="1"/>
</dbReference>
<dbReference type="GO" id="GO:0006281">
    <property type="term" value="P:DNA repair"/>
    <property type="evidence" value="ECO:0007669"/>
    <property type="project" value="UniProtKB-KW"/>
</dbReference>
<feature type="compositionally biased region" description="Acidic residues" evidence="3">
    <location>
        <begin position="666"/>
        <end position="682"/>
    </location>
</feature>
<keyword evidence="1" id="KW-0378">Hydrolase</keyword>
<keyword evidence="1" id="KW-0233">DNA recombination</keyword>
<comment type="cofactor">
    <cofactor evidence="1">
        <name>Mg(2+)</name>
        <dbReference type="ChEBI" id="CHEBI:18420"/>
    </cofactor>
</comment>
<name>A0A8B8C694_CRAVI</name>
<feature type="coiled-coil region" evidence="2">
    <location>
        <begin position="1342"/>
        <end position="1383"/>
    </location>
</feature>
<dbReference type="InterPro" id="IPR025476">
    <property type="entry name" value="Helitron_helicase-like"/>
</dbReference>
<dbReference type="Gene3D" id="3.40.50.300">
    <property type="entry name" value="P-loop containing nucleotide triphosphate hydrolases"/>
    <property type="match status" value="1"/>
</dbReference>
<proteinExistence type="inferred from homology"/>
<comment type="similarity">
    <text evidence="1">Belongs to the helicase family.</text>
</comment>
<evidence type="ECO:0000256" key="3">
    <source>
        <dbReference type="SAM" id="MobiDB-lite"/>
    </source>
</evidence>
<protein>
    <recommendedName>
        <fullName evidence="1">ATP-dependent DNA helicase</fullName>
        <ecNumber evidence="1">5.6.2.3</ecNumber>
    </recommendedName>
</protein>
<evidence type="ECO:0000313" key="7">
    <source>
        <dbReference type="Proteomes" id="UP000694844"/>
    </source>
</evidence>
<dbReference type="InterPro" id="IPR027417">
    <property type="entry name" value="P-loop_NTPase"/>
</dbReference>
<keyword evidence="1" id="KW-0234">DNA repair</keyword>
<accession>A0A8B8C694</accession>
<dbReference type="SUPFAM" id="SSF52540">
    <property type="entry name" value="P-loop containing nucleoside triphosphate hydrolases"/>
    <property type="match status" value="2"/>
</dbReference>
<dbReference type="Pfam" id="PF05970">
    <property type="entry name" value="PIF1"/>
    <property type="match status" value="1"/>
</dbReference>
<feature type="domain" description="DNA helicase Pif1-like DEAD-box helicase" evidence="4">
    <location>
        <begin position="1458"/>
        <end position="1661"/>
    </location>
</feature>
<feature type="domain" description="DUF6570" evidence="6">
    <location>
        <begin position="475"/>
        <end position="594"/>
    </location>
</feature>
<feature type="compositionally biased region" description="Basic and acidic residues" evidence="3">
    <location>
        <begin position="165"/>
        <end position="176"/>
    </location>
</feature>
<dbReference type="KEGG" id="cvn:111116429"/>
<evidence type="ECO:0000259" key="5">
    <source>
        <dbReference type="Pfam" id="PF14214"/>
    </source>
</evidence>
<keyword evidence="1" id="KW-0547">Nucleotide-binding</keyword>
<dbReference type="InterPro" id="IPR046700">
    <property type="entry name" value="DUF6570"/>
</dbReference>
<gene>
    <name evidence="8" type="primary">LOC111116429</name>
</gene>
<comment type="catalytic activity">
    <reaction evidence="1">
        <text>ATP + H2O = ADP + phosphate + H(+)</text>
        <dbReference type="Rhea" id="RHEA:13065"/>
        <dbReference type="ChEBI" id="CHEBI:15377"/>
        <dbReference type="ChEBI" id="CHEBI:15378"/>
        <dbReference type="ChEBI" id="CHEBI:30616"/>
        <dbReference type="ChEBI" id="CHEBI:43474"/>
        <dbReference type="ChEBI" id="CHEBI:456216"/>
        <dbReference type="EC" id="5.6.2.3"/>
    </reaction>
</comment>
<dbReference type="GO" id="GO:0005524">
    <property type="term" value="F:ATP binding"/>
    <property type="evidence" value="ECO:0007669"/>
    <property type="project" value="UniProtKB-KW"/>
</dbReference>
<dbReference type="InterPro" id="IPR051055">
    <property type="entry name" value="PIF1_helicase"/>
</dbReference>
<keyword evidence="2" id="KW-0175">Coiled coil</keyword>
<dbReference type="PANTHER" id="PTHR47642">
    <property type="entry name" value="ATP-DEPENDENT DNA HELICASE"/>
    <property type="match status" value="1"/>
</dbReference>
<organism evidence="7 8">
    <name type="scientific">Crassostrea virginica</name>
    <name type="common">Eastern oyster</name>
    <dbReference type="NCBI Taxonomy" id="6565"/>
    <lineage>
        <taxon>Eukaryota</taxon>
        <taxon>Metazoa</taxon>
        <taxon>Spiralia</taxon>
        <taxon>Lophotrochozoa</taxon>
        <taxon>Mollusca</taxon>
        <taxon>Bivalvia</taxon>
        <taxon>Autobranchia</taxon>
        <taxon>Pteriomorphia</taxon>
        <taxon>Ostreida</taxon>
        <taxon>Ostreoidea</taxon>
        <taxon>Ostreidae</taxon>
        <taxon>Crassostrea</taxon>
    </lineage>
</organism>
<sequence>MAKRKRSSEQKARERRKKRKDDQLTCTETCRETKETCDTKLEEDERDRSNNSLHSEEQTINKTSEQHTNTESINIPVELKSDKVKLSDKDINPSSKEKKNHSSSRVKILTPSAKHQMEKTKSSASGELKSDYLKVTHQQLSAKDIDLLEKSRLRKQKSRNIQSNKLEELERRRQARTDPVQIQKEVDYKRKSRSNSVVNQQERETRRQLRQNPAVKQQERDAKSESRKDPLVKQQEAEAKRKSRESPLVKQQEAEAKRKSRESPLVKQQEAEAKRKSRESPLVKQQEAEAKRKSRENPFVKQQEAEAKRKSRESPLVKQQEKEAKRKSREDPDVREEENECRRQLYNDNPSLQEKVKNRKRKWRQNPLVQEAERVIAKSRRLQSPDKNTTTITVSTQSSHTTDDVEKLIKCFHEAVSDCCDYECTSCGQIFFKQSVNRVPQLDISIQLREKCITSTLSTDGKEWICHTCLNYLRKKRLPPLAKANHMTFPPKPDVLKLNTLEERLVSPVNVFMQMRELPSGGQVCIKGNIVNVPSDNINTVQSLPRRMNESETVPVKLKRRLRYKTHYMYENVRPNRCLEATQYLMEKELYRKNVTEGIDQSWADHVHQLQDTDWNEFFNHMADVDPPTIKDHPSSSQRELSEDSSLNEKTTSSSNDETTKNNNNEVDDEDSDPWTEDEADDTNPHAMNDTMMFEQMNEYDGQHSISIAPSEGNVPVSIFSDNIEELAFPTVFCGESRPTNQQREVKVNYSDICKSELRRSDRRASTSVTNLFFKARKIQLKQIKDKVWLSMRRNKTKGKVYTAKDVRNPQVVEKMVKLDEGYRIFRTLRGSPPYWENAKRNLFSMIRQLGIPTLFITLSAAETHWKPLLMSLGKLLNKKIYTNEELDEMTWNEKSRLIRSDPVTVARYFDYRVQQFFKTFLLASTSPLGVVEDFFYRIEFQQRGSPHIHGVLWIQNAPKFGTDKVETVEKFISNIISTSTSEPLVNYQRHRHSNYCRKSKKKECRFNFPIPPLKSTQILEPLEVDEQEMKFHKDNWALVSSRLKDLEKEDPQSADEFIHSLEMTEENYIKAIRSTLKEPRVFHKRDTDATRINGYNPSIMQAWQANHDIQYIIDAYACAMYIVSYISKGQRGMSHLLRRACEEARDKGSTIRSQVRSIGNKFSKNVEISAQEAAYLALQLPLRRSSTAFTFLNTSPADERPFLIKSDEQLKALPDDSEDIQCANVISRYRDRPPCISSMCLADYAACYDMVFQKADQKGKRDLAIVQDEDQNDDDVEITETYDENSAKIQLSSGCFLRKRKKRKIMRSVRYNKRKDPEDHYRELLMLYMPWRSEEAIIGQSERYEDQYNLHKDDIDKKKSEYENIGEELDIAEERLQNEEVDEECFDSIAPSVQEREVRDKAEDLPVEVGNEDLFMDYDIGPDIGLRESTEGGTDIAEELIRNRVSNEEYRSNVQSLNRKQKEIFHHILKTVKTTAEQFFVFLSGGAGVGKTRVTKTIHQALIRHYNTVPGADPECLHVLLAAPTGKAAYLMGGFTIHTAFKIAPIEFMTYKPLRSDTLNSLRKKIAGVKTIIIDEISMCGCRMFQIIDLRMQEVTQKKAPFGGLNVICIGDLYQLKPVKDSWIFDYPSDDYSILSPNVWLDKFHLFELTEVMRQAGDKTFAIALNNIRIGAPTKDDIALIKSRMVEGTEIDYPMEATHILYYKDSVNMHNDRLFDLATTEKTTCRAVDIAVGDVPQEIKNKVLTLAPIKPADAMGLGKVYKTAIGLLNELTVNLDVADGLVNGAPGITKKISYNNLGQPCIIWMLFEFEGIGKELRQQSRHLYTHRIPREWTPIKKVTRQLTVGKYKNVKVSRKQFPLQISNAKTVHRCQGDTIEKVVVQLPDERRKHVHYVALSRVTSLENLYILPPFNESKITVSEEVQSEMKRLRTERTLKLCYTPVYEAPADHLKTQSPTNSIS</sequence>
<evidence type="ECO:0000313" key="8">
    <source>
        <dbReference type="RefSeq" id="XP_022311130.1"/>
    </source>
</evidence>
<dbReference type="OrthoDB" id="6129494at2759"/>
<dbReference type="GO" id="GO:0006310">
    <property type="term" value="P:DNA recombination"/>
    <property type="evidence" value="ECO:0007669"/>
    <property type="project" value="UniProtKB-KW"/>
</dbReference>
<feature type="region of interest" description="Disordered" evidence="3">
    <location>
        <begin position="1"/>
        <end position="353"/>
    </location>
</feature>
<feature type="compositionally biased region" description="Basic and acidic residues" evidence="3">
    <location>
        <begin position="217"/>
        <end position="332"/>
    </location>
</feature>
<evidence type="ECO:0000256" key="1">
    <source>
        <dbReference type="RuleBase" id="RU363044"/>
    </source>
</evidence>